<dbReference type="InterPro" id="IPR039552">
    <property type="entry name" value="IS66_C"/>
</dbReference>
<dbReference type="PANTHER" id="PTHR33678">
    <property type="entry name" value="BLL1576 PROTEIN"/>
    <property type="match status" value="1"/>
</dbReference>
<sequence length="270" mass="31191">MEQPILHADETSYKVLENDSQLTFYWTFLSGKHEKKGITLYHHDKRRSGLVVEEVLGDYAGYVHCDMWSAYRQLDKAQLVGCWAHVRRKFFEATPKKTDKTSLGAKGLAYCDRLFALENDWTDLSTEERLHKRQTELAPLMDEFFDWCRNQAVLPGSKLGTAIEYSLKYEATFRTVLSDGDLVLSNNMAERAMKTLVMGRKNWLFSQSFEGAKSTAIILSLLETAKRHGLDAEKYMTYLLEHLPNEETLAKKEVLEAYLPWAENIQEKCK</sequence>
<evidence type="ECO:0000259" key="2">
    <source>
        <dbReference type="Pfam" id="PF13817"/>
    </source>
</evidence>
<evidence type="ECO:0000313" key="3">
    <source>
        <dbReference type="EMBL" id="CYX97116.1"/>
    </source>
</evidence>
<dbReference type="AlphaFoldDB" id="A0A0Z8XPK1"/>
<dbReference type="InterPro" id="IPR004291">
    <property type="entry name" value="Transposase_IS66_central"/>
</dbReference>
<name>A0A0Z8XPK1_STRSU</name>
<proteinExistence type="predicted"/>
<feature type="domain" description="Transposase IS66 C-terminal" evidence="2">
    <location>
        <begin position="220"/>
        <end position="261"/>
    </location>
</feature>
<evidence type="ECO:0000259" key="1">
    <source>
        <dbReference type="Pfam" id="PF03050"/>
    </source>
</evidence>
<gene>
    <name evidence="3" type="ORF">ERS132531_01751</name>
</gene>
<dbReference type="Proteomes" id="UP000074903">
    <property type="component" value="Unassembled WGS sequence"/>
</dbReference>
<evidence type="ECO:0000313" key="4">
    <source>
        <dbReference type="Proteomes" id="UP000074903"/>
    </source>
</evidence>
<reference evidence="3 4" key="1">
    <citation type="submission" date="2016-02" db="EMBL/GenBank/DDBJ databases">
        <authorList>
            <consortium name="Pathogen Informatics"/>
        </authorList>
    </citation>
    <scope>NUCLEOTIDE SEQUENCE [LARGE SCALE GENOMIC DNA]</scope>
    <source>
        <strain evidence="3 4">SS993</strain>
    </source>
</reference>
<dbReference type="NCBIfam" id="NF033517">
    <property type="entry name" value="transpos_IS66"/>
    <property type="match status" value="1"/>
</dbReference>
<organism evidence="3 4">
    <name type="scientific">Streptococcus suis</name>
    <dbReference type="NCBI Taxonomy" id="1307"/>
    <lineage>
        <taxon>Bacteria</taxon>
        <taxon>Bacillati</taxon>
        <taxon>Bacillota</taxon>
        <taxon>Bacilli</taxon>
        <taxon>Lactobacillales</taxon>
        <taxon>Streptococcaceae</taxon>
        <taxon>Streptococcus</taxon>
    </lineage>
</organism>
<accession>A0A0Z8XPK1</accession>
<feature type="domain" description="Transposase IS66 central" evidence="1">
    <location>
        <begin position="2"/>
        <end position="213"/>
    </location>
</feature>
<dbReference type="EMBL" id="FILX01000042">
    <property type="protein sequence ID" value="CYX97116.1"/>
    <property type="molecule type" value="Genomic_DNA"/>
</dbReference>
<dbReference type="InterPro" id="IPR052344">
    <property type="entry name" value="Transposase-related"/>
</dbReference>
<dbReference type="PANTHER" id="PTHR33678:SF1">
    <property type="entry name" value="BLL1576 PROTEIN"/>
    <property type="match status" value="1"/>
</dbReference>
<dbReference type="Pfam" id="PF13817">
    <property type="entry name" value="DDE_Tnp_IS66_C"/>
    <property type="match status" value="1"/>
</dbReference>
<protein>
    <submittedName>
        <fullName evidence="3">Transposase</fullName>
    </submittedName>
</protein>
<dbReference type="Pfam" id="PF03050">
    <property type="entry name" value="DDE_Tnp_IS66"/>
    <property type="match status" value="1"/>
</dbReference>